<gene>
    <name evidence="13" type="ORF">AOA14_01710</name>
</gene>
<evidence type="ECO:0000256" key="8">
    <source>
        <dbReference type="PROSITE-ProRule" id="PRU01360"/>
    </source>
</evidence>
<evidence type="ECO:0000313" key="13">
    <source>
        <dbReference type="EMBL" id="AMU93316.1"/>
    </source>
</evidence>
<dbReference type="RefSeq" id="WP_062900522.1">
    <property type="nucleotide sequence ID" value="NZ_CP013342.1"/>
</dbReference>
<dbReference type="Pfam" id="PF00593">
    <property type="entry name" value="TonB_dep_Rec_b-barrel"/>
    <property type="match status" value="1"/>
</dbReference>
<reference evidence="13 14" key="2">
    <citation type="journal article" date="2016" name="Genome Announc.">
        <title>Complete Genome Sequence of Sphingopyxis terrae Strain 203-1 (NBRC 111660), a Polyethylene Glycol Degrader.</title>
        <authorList>
            <person name="Ohtsubo Y."/>
            <person name="Nonoyama S."/>
            <person name="Nagata Y."/>
            <person name="Numata M."/>
            <person name="Tsuchikane K."/>
            <person name="Hosoyama A."/>
            <person name="Yamazoe A."/>
            <person name="Tsuda M."/>
            <person name="Fujita N."/>
            <person name="Kawai F."/>
        </authorList>
    </citation>
    <scope>NUCLEOTIDE SEQUENCE [LARGE SCALE GENOMIC DNA]</scope>
    <source>
        <strain evidence="13 14">203-1</strain>
    </source>
</reference>
<protein>
    <submittedName>
        <fullName evidence="13">TonB-dependent receptor</fullName>
    </submittedName>
</protein>
<dbReference type="KEGG" id="ster:AOA14_01710"/>
<keyword evidence="13" id="KW-0675">Receptor</keyword>
<organism evidence="13 14">
    <name type="scientific">Sphingopyxis terrae subsp. terrae NBRC 15098</name>
    <dbReference type="NCBI Taxonomy" id="1219058"/>
    <lineage>
        <taxon>Bacteria</taxon>
        <taxon>Pseudomonadati</taxon>
        <taxon>Pseudomonadota</taxon>
        <taxon>Alphaproteobacteria</taxon>
        <taxon>Sphingomonadales</taxon>
        <taxon>Sphingomonadaceae</taxon>
        <taxon>Sphingopyxis</taxon>
    </lineage>
</organism>
<dbReference type="EMBL" id="CP013342">
    <property type="protein sequence ID" value="AMU93316.1"/>
    <property type="molecule type" value="Genomic_DNA"/>
</dbReference>
<evidence type="ECO:0000259" key="12">
    <source>
        <dbReference type="Pfam" id="PF07715"/>
    </source>
</evidence>
<dbReference type="PROSITE" id="PS52016">
    <property type="entry name" value="TONB_DEPENDENT_REC_3"/>
    <property type="match status" value="1"/>
</dbReference>
<evidence type="ECO:0000256" key="4">
    <source>
        <dbReference type="ARBA" id="ARBA00022692"/>
    </source>
</evidence>
<reference evidence="14" key="1">
    <citation type="submission" date="2015-11" db="EMBL/GenBank/DDBJ databases">
        <title>Complete genome sequence of a polyethylene glycol-degrading strain Sphingopyxis terrae strain 203-1 (NBRC 15098).</title>
        <authorList>
            <person name="Yoshiyuki O."/>
            <person name="Shouta N."/>
            <person name="Nagata Y."/>
            <person name="Numata M."/>
            <person name="Tsuchikane K."/>
            <person name="Hosoyama A."/>
            <person name="Yamazoe A."/>
            <person name="Tsuda M."/>
            <person name="Fujita N."/>
            <person name="Kawai F."/>
        </authorList>
    </citation>
    <scope>NUCLEOTIDE SEQUENCE [LARGE SCALE GENOMIC DNA]</scope>
    <source>
        <strain evidence="14">203-1</strain>
    </source>
</reference>
<evidence type="ECO:0000313" key="14">
    <source>
        <dbReference type="Proteomes" id="UP000076234"/>
    </source>
</evidence>
<name>A0A142VU49_9SPHN</name>
<dbReference type="Pfam" id="PF07715">
    <property type="entry name" value="Plug"/>
    <property type="match status" value="1"/>
</dbReference>
<dbReference type="STRING" id="1219058.AOA14_01710"/>
<keyword evidence="5 9" id="KW-0798">TonB box</keyword>
<dbReference type="InterPro" id="IPR037066">
    <property type="entry name" value="Plug_dom_sf"/>
</dbReference>
<evidence type="ECO:0000256" key="2">
    <source>
        <dbReference type="ARBA" id="ARBA00022448"/>
    </source>
</evidence>
<evidence type="ECO:0000259" key="11">
    <source>
        <dbReference type="Pfam" id="PF00593"/>
    </source>
</evidence>
<dbReference type="Gene3D" id="2.170.130.10">
    <property type="entry name" value="TonB-dependent receptor, plug domain"/>
    <property type="match status" value="1"/>
</dbReference>
<keyword evidence="2 8" id="KW-0813">Transport</keyword>
<keyword evidence="4 8" id="KW-0812">Transmembrane</keyword>
<evidence type="ECO:0000256" key="5">
    <source>
        <dbReference type="ARBA" id="ARBA00023077"/>
    </source>
</evidence>
<comment type="similarity">
    <text evidence="8 9">Belongs to the TonB-dependent receptor family.</text>
</comment>
<keyword evidence="3 8" id="KW-1134">Transmembrane beta strand</keyword>
<dbReference type="GO" id="GO:0009279">
    <property type="term" value="C:cell outer membrane"/>
    <property type="evidence" value="ECO:0007669"/>
    <property type="project" value="UniProtKB-SubCell"/>
</dbReference>
<keyword evidence="7 8" id="KW-0998">Cell outer membrane</keyword>
<feature type="domain" description="TonB-dependent receptor plug" evidence="12">
    <location>
        <begin position="69"/>
        <end position="187"/>
    </location>
</feature>
<dbReference type="InterPro" id="IPR000531">
    <property type="entry name" value="Beta-barrel_TonB"/>
</dbReference>
<feature type="domain" description="TonB-dependent receptor-like beta-barrel" evidence="11">
    <location>
        <begin position="453"/>
        <end position="987"/>
    </location>
</feature>
<comment type="subcellular location">
    <subcellularLocation>
        <location evidence="1 8">Cell outer membrane</location>
        <topology evidence="1 8">Multi-pass membrane protein</topology>
    </subcellularLocation>
</comment>
<dbReference type="SUPFAM" id="SSF56935">
    <property type="entry name" value="Porins"/>
    <property type="match status" value="1"/>
</dbReference>
<evidence type="ECO:0000256" key="10">
    <source>
        <dbReference type="SAM" id="SignalP"/>
    </source>
</evidence>
<feature type="chain" id="PRO_5007502330" evidence="10">
    <location>
        <begin position="26"/>
        <end position="1021"/>
    </location>
</feature>
<dbReference type="InterPro" id="IPR012910">
    <property type="entry name" value="Plug_dom"/>
</dbReference>
<keyword evidence="10" id="KW-0732">Signal</keyword>
<evidence type="ECO:0000256" key="9">
    <source>
        <dbReference type="RuleBase" id="RU003357"/>
    </source>
</evidence>
<proteinExistence type="inferred from homology"/>
<dbReference type="Gene3D" id="2.40.170.20">
    <property type="entry name" value="TonB-dependent receptor, beta-barrel domain"/>
    <property type="match status" value="1"/>
</dbReference>
<sequence>MRAITIAKLALLCGPSLLAATVAQAQEPLTAETAADQSADQPAPPADANEAIVVTGSQIQGAKINDVLPVTVLDETAIENTGASSGDELFRAIPQAGTVAFNEQNSSTVNNVRGDVGSINLRDLGTGNTLLLINGRRMTLHPGFQTELLVPVVSSDTNEIAPGSVKRLEVLRDGASAIYGADAVAGVINTVLKGDMKGGFLEGDWRASDGTSLYSYQISGGYGFDFGGGRGNLTVYGGYFYENGLSNAARDYAADDNRLPLVEGTDFEGDASFNNRNTFGPFGQFDIQGSSPSSRTPIGDDDFYLQPSSFPGCKMDFGDGLCARNGTTPTTDVRYNTIYGNSLISQKRRYNAMALLSYELSNNVEAYFEGSFYRSENNRQLDASAILSAVPVGISKNAYWNPFGPVGSPNRLPGTTIAASGVDVIMERYRFVDVGNRDVSVDKNVYRLVGGLRGNIGAWDFDTGFVYSEAKLNDVTRNRVSLTLMQNQINLTTPDAYNPFNGGCVTSDPGIGDCTPNPDSSIDPFRIDVYRKGGTSLALGDFKISRNDLLSLPGGDLGIAAGVEWRRETFYDDRDPRLDGTITFTDSVTGEVKGSDVAGTSPSPDTSGSREVYSAFAELLVPVVSPEMNIPLINRFDVQLAGRIEHFKDIDETAAVPRIAASWSVFSGVTFRGAWSRGFRAPNLVQVNDAGTTRSNTRDDFVLCQAQLEKGLISSLGSCTGAGTISYRSGTENLKPEDSTSINLGIVLEPRFIPGLTLTADYWRVKQTGLVGTFGDDNAIALDLLRRLNGSSNPNVIRADPTAEDIALFTGTSLAPAGKITQVLDPYLNLDSRVSKGWDFGLFYKVPDFGMGKFRLSLNVAHLMSFVQSAGPDGQEIIDGIASGVLPLDVTVGGLGELVEIEGRPKWRATGAINWGSGPVDIGLFGQYTGKVYDTSVIRDVLIDSDDPNANYYPVHDQFTLNLSVAYTIKNDTPLDGTRLRFAINNLFNEDPPLADEDYGFFSSLYTARGRVFHVELRKKF</sequence>
<evidence type="ECO:0000256" key="6">
    <source>
        <dbReference type="ARBA" id="ARBA00023136"/>
    </source>
</evidence>
<keyword evidence="6 8" id="KW-0472">Membrane</keyword>
<dbReference type="PANTHER" id="PTHR47234:SF2">
    <property type="entry name" value="TONB-DEPENDENT RECEPTOR"/>
    <property type="match status" value="1"/>
</dbReference>
<dbReference type="PANTHER" id="PTHR47234">
    <property type="match status" value="1"/>
</dbReference>
<dbReference type="InterPro" id="IPR039426">
    <property type="entry name" value="TonB-dep_rcpt-like"/>
</dbReference>
<dbReference type="InterPro" id="IPR036942">
    <property type="entry name" value="Beta-barrel_TonB_sf"/>
</dbReference>
<dbReference type="AlphaFoldDB" id="A0A142VU49"/>
<accession>A0A142VU49</accession>
<dbReference type="Proteomes" id="UP000076234">
    <property type="component" value="Chromosome"/>
</dbReference>
<feature type="signal peptide" evidence="10">
    <location>
        <begin position="1"/>
        <end position="25"/>
    </location>
</feature>
<evidence type="ECO:0000256" key="3">
    <source>
        <dbReference type="ARBA" id="ARBA00022452"/>
    </source>
</evidence>
<evidence type="ECO:0000256" key="7">
    <source>
        <dbReference type="ARBA" id="ARBA00023237"/>
    </source>
</evidence>
<evidence type="ECO:0000256" key="1">
    <source>
        <dbReference type="ARBA" id="ARBA00004571"/>
    </source>
</evidence>